<sequence>MSMAEDSAQQVFIKYASIGKKGVTLANATLDGGKFAKLCRESKLVGGALTPMDVEAIYLRLSKGFGRINYDGFLKALGEIAAIRKVSMEALFNKLAEADPFAGVTRPAVVRQHDEKRATFTGLHRVTAGPRLPGSYSGPY</sequence>
<dbReference type="InterPro" id="IPR011992">
    <property type="entry name" value="EF-hand-dom_pair"/>
</dbReference>
<name>A0A8J4F4S5_9CHLO</name>
<keyword evidence="3" id="KW-1185">Reference proteome</keyword>
<reference evidence="2" key="1">
    <citation type="journal article" date="2021" name="Proc. Natl. Acad. Sci. U.S.A.">
        <title>Three genomes in the algal genus Volvox reveal the fate of a haploid sex-determining region after a transition to homothallism.</title>
        <authorList>
            <person name="Yamamoto K."/>
            <person name="Hamaji T."/>
            <person name="Kawai-Toyooka H."/>
            <person name="Matsuzaki R."/>
            <person name="Takahashi F."/>
            <person name="Nishimura Y."/>
            <person name="Kawachi M."/>
            <person name="Noguchi H."/>
            <person name="Minakuchi Y."/>
            <person name="Umen J.G."/>
            <person name="Toyoda A."/>
            <person name="Nozaki H."/>
        </authorList>
    </citation>
    <scope>NUCLEOTIDE SEQUENCE</scope>
    <source>
        <strain evidence="2">NIES-3780</strain>
    </source>
</reference>
<dbReference type="GO" id="GO:0015631">
    <property type="term" value="F:tubulin binding"/>
    <property type="evidence" value="ECO:0007669"/>
    <property type="project" value="InterPro"/>
</dbReference>
<dbReference type="InterPro" id="IPR008907">
    <property type="entry name" value="TPP/p25"/>
</dbReference>
<dbReference type="AlphaFoldDB" id="A0A8J4F4S5"/>
<dbReference type="PANTHER" id="PTHR12932:SF9">
    <property type="entry name" value="TUBULIN POLYMERIZATION-PROMOTING PROTEIN HOMOLOG"/>
    <property type="match status" value="1"/>
</dbReference>
<dbReference type="Pfam" id="PF05517">
    <property type="entry name" value="p25-alpha"/>
    <property type="match status" value="1"/>
</dbReference>
<dbReference type="SUPFAM" id="SSF47473">
    <property type="entry name" value="EF-hand"/>
    <property type="match status" value="1"/>
</dbReference>
<organism evidence="2 3">
    <name type="scientific">Volvox africanus</name>
    <dbReference type="NCBI Taxonomy" id="51714"/>
    <lineage>
        <taxon>Eukaryota</taxon>
        <taxon>Viridiplantae</taxon>
        <taxon>Chlorophyta</taxon>
        <taxon>core chlorophytes</taxon>
        <taxon>Chlorophyceae</taxon>
        <taxon>CS clade</taxon>
        <taxon>Chlamydomonadales</taxon>
        <taxon>Volvocaceae</taxon>
        <taxon>Volvox</taxon>
    </lineage>
</organism>
<dbReference type="GO" id="GO:0001578">
    <property type="term" value="P:microtubule bundle formation"/>
    <property type="evidence" value="ECO:0007669"/>
    <property type="project" value="TreeGrafter"/>
</dbReference>
<dbReference type="Proteomes" id="UP000747399">
    <property type="component" value="Unassembled WGS sequence"/>
</dbReference>
<dbReference type="EMBL" id="BNCO01000024">
    <property type="protein sequence ID" value="GIL56492.1"/>
    <property type="molecule type" value="Genomic_DNA"/>
</dbReference>
<proteinExistence type="inferred from homology"/>
<gene>
    <name evidence="2" type="ORF">Vafri_11844</name>
</gene>
<evidence type="ECO:0000313" key="2">
    <source>
        <dbReference type="EMBL" id="GIL56492.1"/>
    </source>
</evidence>
<dbReference type="GO" id="GO:0046785">
    <property type="term" value="P:microtubule polymerization"/>
    <property type="evidence" value="ECO:0007669"/>
    <property type="project" value="InterPro"/>
</dbReference>
<dbReference type="Gene3D" id="1.10.238.10">
    <property type="entry name" value="EF-hand"/>
    <property type="match status" value="1"/>
</dbReference>
<evidence type="ECO:0000256" key="1">
    <source>
        <dbReference type="ARBA" id="ARBA00010994"/>
    </source>
</evidence>
<comment type="caution">
    <text evidence="2">The sequence shown here is derived from an EMBL/GenBank/DDBJ whole genome shotgun (WGS) entry which is preliminary data.</text>
</comment>
<comment type="similarity">
    <text evidence="1">Belongs to the TPPP family.</text>
</comment>
<protein>
    <recommendedName>
        <fullName evidence="4">Flagellar associated protein</fullName>
    </recommendedName>
</protein>
<accession>A0A8J4F4S5</accession>
<dbReference type="GO" id="GO:0032273">
    <property type="term" value="P:positive regulation of protein polymerization"/>
    <property type="evidence" value="ECO:0007669"/>
    <property type="project" value="TreeGrafter"/>
</dbReference>
<evidence type="ECO:0008006" key="4">
    <source>
        <dbReference type="Google" id="ProtNLM"/>
    </source>
</evidence>
<dbReference type="PANTHER" id="PTHR12932">
    <property type="entry name" value="P25 ALPHA-RELATED"/>
    <property type="match status" value="1"/>
</dbReference>
<evidence type="ECO:0000313" key="3">
    <source>
        <dbReference type="Proteomes" id="UP000747399"/>
    </source>
</evidence>
<dbReference type="GO" id="GO:0005874">
    <property type="term" value="C:microtubule"/>
    <property type="evidence" value="ECO:0007669"/>
    <property type="project" value="TreeGrafter"/>
</dbReference>